<dbReference type="InterPro" id="IPR046357">
    <property type="entry name" value="PPIase_dom_sf"/>
</dbReference>
<evidence type="ECO:0000256" key="5">
    <source>
        <dbReference type="ARBA" id="ARBA00023110"/>
    </source>
</evidence>
<keyword evidence="7 9" id="KW-0413">Isomerase</keyword>
<evidence type="ECO:0000256" key="8">
    <source>
        <dbReference type="ARBA" id="ARBA00037071"/>
    </source>
</evidence>
<dbReference type="PROSITE" id="PS50059">
    <property type="entry name" value="FKBP_PPIASE"/>
    <property type="match status" value="1"/>
</dbReference>
<dbReference type="OrthoDB" id="9808891at2"/>
<evidence type="ECO:0000256" key="2">
    <source>
        <dbReference type="ARBA" id="ARBA00004496"/>
    </source>
</evidence>
<evidence type="ECO:0000313" key="13">
    <source>
        <dbReference type="Proteomes" id="UP000078596"/>
    </source>
</evidence>
<evidence type="ECO:0000256" key="7">
    <source>
        <dbReference type="ARBA" id="ARBA00023235"/>
    </source>
</evidence>
<comment type="function">
    <text evidence="8">Also involved in hydrogenase metallocenter assembly, probably by participating in the nickel insertion step. This function in hydrogenase biosynthesis requires chaperone activity and the presence of the metal-binding domain, but not PPIase activity.</text>
</comment>
<dbReference type="KEGG" id="haz:A9404_01020"/>
<comment type="subcellular location">
    <subcellularLocation>
        <location evidence="2">Cytoplasm</location>
    </subcellularLocation>
</comment>
<evidence type="ECO:0000313" key="12">
    <source>
        <dbReference type="EMBL" id="ANJ66143.1"/>
    </source>
</evidence>
<dbReference type="SUPFAM" id="SSF54534">
    <property type="entry name" value="FKBP-like"/>
    <property type="match status" value="1"/>
</dbReference>
<dbReference type="InterPro" id="IPR001179">
    <property type="entry name" value="PPIase_FKBP_dom"/>
</dbReference>
<organism evidence="12 13">
    <name type="scientific">Halothiobacillus diazotrophicus</name>
    <dbReference type="NCBI Taxonomy" id="1860122"/>
    <lineage>
        <taxon>Bacteria</taxon>
        <taxon>Pseudomonadati</taxon>
        <taxon>Pseudomonadota</taxon>
        <taxon>Gammaproteobacteria</taxon>
        <taxon>Chromatiales</taxon>
        <taxon>Halothiobacillaceae</taxon>
        <taxon>Halothiobacillus</taxon>
    </lineage>
</organism>
<dbReference type="PANTHER" id="PTHR47861:SF3">
    <property type="entry name" value="FKBP-TYPE PEPTIDYL-PROLYL CIS-TRANS ISOMERASE SLYD"/>
    <property type="match status" value="1"/>
</dbReference>
<feature type="domain" description="PPIase FKBP-type" evidence="11">
    <location>
        <begin position="6"/>
        <end position="82"/>
    </location>
</feature>
<comment type="similarity">
    <text evidence="3 10">Belongs to the FKBP-type PPIase family.</text>
</comment>
<evidence type="ECO:0000259" key="11">
    <source>
        <dbReference type="PROSITE" id="PS50059"/>
    </source>
</evidence>
<dbReference type="EC" id="5.2.1.8" evidence="10"/>
<keyword evidence="6" id="KW-0143">Chaperone</keyword>
<sequence length="161" mass="17494">MQVSENQVVSIDYTLKNDQGEVLDSSAQGEPLAYLHGHHNIISGLENALTGKSVGDSFTVSIPPEEAYGVRDESMTQIVPRHQFQGVDEIVPGMKFHAQAEHGLSVVTVLAVEGDQVHLDANHELAGQTLHFDVTVRDIRPATEDEVAHGHAHGPDGHHHH</sequence>
<dbReference type="PANTHER" id="PTHR47861">
    <property type="entry name" value="FKBP-TYPE PEPTIDYL-PROLYL CIS-TRANS ISOMERASE SLYD"/>
    <property type="match status" value="1"/>
</dbReference>
<keyword evidence="5 9" id="KW-0697">Rotamase</keyword>
<evidence type="ECO:0000256" key="4">
    <source>
        <dbReference type="ARBA" id="ARBA00022490"/>
    </source>
</evidence>
<dbReference type="Pfam" id="PF00254">
    <property type="entry name" value="FKBP_C"/>
    <property type="match status" value="1"/>
</dbReference>
<keyword evidence="13" id="KW-1185">Reference proteome</keyword>
<dbReference type="EMBL" id="CP016027">
    <property type="protein sequence ID" value="ANJ66143.1"/>
    <property type="molecule type" value="Genomic_DNA"/>
</dbReference>
<evidence type="ECO:0000256" key="1">
    <source>
        <dbReference type="ARBA" id="ARBA00000971"/>
    </source>
</evidence>
<gene>
    <name evidence="12" type="ORF">A9404_01020</name>
</gene>
<dbReference type="GO" id="GO:0005737">
    <property type="term" value="C:cytoplasm"/>
    <property type="evidence" value="ECO:0007669"/>
    <property type="project" value="UniProtKB-SubCell"/>
</dbReference>
<evidence type="ECO:0000256" key="10">
    <source>
        <dbReference type="RuleBase" id="RU003915"/>
    </source>
</evidence>
<comment type="catalytic activity">
    <reaction evidence="1 9 10">
        <text>[protein]-peptidylproline (omega=180) = [protein]-peptidylproline (omega=0)</text>
        <dbReference type="Rhea" id="RHEA:16237"/>
        <dbReference type="Rhea" id="RHEA-COMP:10747"/>
        <dbReference type="Rhea" id="RHEA-COMP:10748"/>
        <dbReference type="ChEBI" id="CHEBI:83833"/>
        <dbReference type="ChEBI" id="CHEBI:83834"/>
        <dbReference type="EC" id="5.2.1.8"/>
    </reaction>
</comment>
<evidence type="ECO:0000256" key="9">
    <source>
        <dbReference type="PROSITE-ProRule" id="PRU00277"/>
    </source>
</evidence>
<reference evidence="12 13" key="1">
    <citation type="submission" date="2016-06" db="EMBL/GenBank/DDBJ databases">
        <title>Insight into the functional genes involving in sulfur oxidation in Pearl River water.</title>
        <authorList>
            <person name="Luo J."/>
            <person name="Tan X."/>
            <person name="Lin W."/>
        </authorList>
    </citation>
    <scope>NUCLEOTIDE SEQUENCE [LARGE SCALE GENOMIC DNA]</scope>
    <source>
        <strain evidence="12 13">LS2</strain>
    </source>
</reference>
<keyword evidence="4" id="KW-0963">Cytoplasm</keyword>
<dbReference type="STRING" id="1860122.A9404_01020"/>
<proteinExistence type="inferred from homology"/>
<dbReference type="RefSeq" id="WP_066097856.1">
    <property type="nucleotide sequence ID" value="NZ_CP016027.1"/>
</dbReference>
<protein>
    <recommendedName>
        <fullName evidence="10">Peptidyl-prolyl cis-trans isomerase</fullName>
        <ecNumber evidence="10">5.2.1.8</ecNumber>
    </recommendedName>
</protein>
<evidence type="ECO:0000256" key="3">
    <source>
        <dbReference type="ARBA" id="ARBA00006577"/>
    </source>
</evidence>
<evidence type="ECO:0000256" key="6">
    <source>
        <dbReference type="ARBA" id="ARBA00023186"/>
    </source>
</evidence>
<accession>A0A191ZE48</accession>
<dbReference type="GO" id="GO:0042026">
    <property type="term" value="P:protein refolding"/>
    <property type="evidence" value="ECO:0007669"/>
    <property type="project" value="UniProtKB-ARBA"/>
</dbReference>
<dbReference type="Gene3D" id="3.10.50.40">
    <property type="match status" value="1"/>
</dbReference>
<name>A0A191ZE48_9GAMM</name>
<dbReference type="GO" id="GO:0003755">
    <property type="term" value="F:peptidyl-prolyl cis-trans isomerase activity"/>
    <property type="evidence" value="ECO:0007669"/>
    <property type="project" value="UniProtKB-UniRule"/>
</dbReference>
<dbReference type="Proteomes" id="UP000078596">
    <property type="component" value="Chromosome"/>
</dbReference>
<dbReference type="AlphaFoldDB" id="A0A191ZE48"/>